<organism evidence="1 2">
    <name type="scientific">Symbiobacterium thermophilum (strain DSM 24528 / JCM 14929 / IAM 14863 / T)</name>
    <dbReference type="NCBI Taxonomy" id="292459"/>
    <lineage>
        <taxon>Bacteria</taxon>
        <taxon>Bacillati</taxon>
        <taxon>Bacillota</taxon>
        <taxon>Clostridia</taxon>
        <taxon>Eubacteriales</taxon>
        <taxon>Symbiobacteriaceae</taxon>
        <taxon>Symbiobacterium</taxon>
    </lineage>
</organism>
<keyword evidence="2" id="KW-1185">Reference proteome</keyword>
<sequence length="336" mass="37280">MNPGSTSERSRKMEARRRAVDARFVEGWMSYIGAVQGVLNAAGMGPWEYWRLMGDTGMAFHLVMHETCCVSSVTAYDWMNTHLAALSRIGVHSEVYGAHPAMPTFDAARRRALVHIRESIDRGIGVVLWGVDSGEFGVVWGYDEEDGVLLTSGCHGPRGNPIPYENLGMSFPGAPELHYQIVLERVPADERQTARSSLRYYVDLMERQGHMGPGYRAGLSAYDNWMRGLQREGFDQFGCRYATFVYAEARACAARYVEHLAEAERALAPAAEAFRRTAAIYGRMMEVLGQDLADPSALDTPVSAEQAAALIPLLREAKESESETVARVAQYLRTSE</sequence>
<evidence type="ECO:0000313" key="1">
    <source>
        <dbReference type="EMBL" id="BAD41399.1"/>
    </source>
</evidence>
<dbReference type="STRING" id="292459.STH2414"/>
<reference evidence="1 2" key="1">
    <citation type="journal article" date="2004" name="Nucleic Acids Res.">
        <title>Genome sequence of Symbiobacterium thermophilum, an uncultivable bacterium that depends on microbial commensalism.</title>
        <authorList>
            <person name="Ueda K."/>
            <person name="Yamashita A."/>
            <person name="Ishikawa J."/>
            <person name="Shimada M."/>
            <person name="Watsuji T."/>
            <person name="Morimura K."/>
            <person name="Ikeda H."/>
            <person name="Hattori M."/>
            <person name="Beppu T."/>
        </authorList>
    </citation>
    <scope>NUCLEOTIDE SEQUENCE [LARGE SCALE GENOMIC DNA]</scope>
    <source>
        <strain evidence="2">T / IAM 14863</strain>
    </source>
</reference>
<proteinExistence type="predicted"/>
<gene>
    <name evidence="1" type="ordered locus">STH2414</name>
</gene>
<dbReference type="AlphaFoldDB" id="Q67LP7"/>
<evidence type="ECO:0008006" key="3">
    <source>
        <dbReference type="Google" id="ProtNLM"/>
    </source>
</evidence>
<dbReference type="KEGG" id="sth:STH2414"/>
<dbReference type="eggNOG" id="COG1595">
    <property type="taxonomic scope" value="Bacteria"/>
</dbReference>
<dbReference type="EMBL" id="AP006840">
    <property type="protein sequence ID" value="BAD41399.1"/>
    <property type="molecule type" value="Genomic_DNA"/>
</dbReference>
<evidence type="ECO:0000313" key="2">
    <source>
        <dbReference type="Proteomes" id="UP000000417"/>
    </source>
</evidence>
<dbReference type="HOGENOM" id="CLU_862888_0_0_9"/>
<name>Q67LP7_SYMTH</name>
<dbReference type="Proteomes" id="UP000000417">
    <property type="component" value="Chromosome"/>
</dbReference>
<protein>
    <recommendedName>
        <fullName evidence="3">DUF4872 domain-containing protein</fullName>
    </recommendedName>
</protein>
<accession>Q67LP7</accession>